<accession>A0A0H3ABT5</accession>
<dbReference type="InterPro" id="IPR006059">
    <property type="entry name" value="SBP"/>
</dbReference>
<feature type="signal peptide" evidence="6">
    <location>
        <begin position="1"/>
        <end position="20"/>
    </location>
</feature>
<dbReference type="GO" id="GO:0019808">
    <property type="term" value="F:polyamine binding"/>
    <property type="evidence" value="ECO:0007669"/>
    <property type="project" value="InterPro"/>
</dbReference>
<feature type="binding site" evidence="5">
    <location>
        <position position="82"/>
    </location>
    <ligand>
        <name>spermidine</name>
        <dbReference type="ChEBI" id="CHEBI:57834"/>
    </ligand>
</feature>
<dbReference type="HOGENOM" id="CLU_026974_1_3_7"/>
<evidence type="ECO:0000256" key="3">
    <source>
        <dbReference type="ARBA" id="ARBA00022729"/>
    </source>
</evidence>
<evidence type="ECO:0000256" key="6">
    <source>
        <dbReference type="SAM" id="SignalP"/>
    </source>
</evidence>
<evidence type="ECO:0000256" key="4">
    <source>
        <dbReference type="ARBA" id="ARBA00022764"/>
    </source>
</evidence>
<dbReference type="GO" id="GO:0015846">
    <property type="term" value="P:polyamine transport"/>
    <property type="evidence" value="ECO:0007669"/>
    <property type="project" value="InterPro"/>
</dbReference>
<gene>
    <name evidence="7" type="ordered locus">Dvul_2867</name>
</gene>
<feature type="binding site" evidence="5">
    <location>
        <position position="33"/>
    </location>
    <ligand>
        <name>spermidine</name>
        <dbReference type="ChEBI" id="CHEBI:57834"/>
    </ligand>
</feature>
<name>A0A0H3ABT5_NITV4</name>
<organism evidence="7 8">
    <name type="scientific">Nitratidesulfovibrio vulgaris (strain DP4)</name>
    <name type="common">Desulfovibrio vulgaris</name>
    <dbReference type="NCBI Taxonomy" id="391774"/>
    <lineage>
        <taxon>Bacteria</taxon>
        <taxon>Pseudomonadati</taxon>
        <taxon>Thermodesulfobacteriota</taxon>
        <taxon>Desulfovibrionia</taxon>
        <taxon>Desulfovibrionales</taxon>
        <taxon>Desulfovibrionaceae</taxon>
        <taxon>Nitratidesulfovibrio</taxon>
    </lineage>
</organism>
<dbReference type="AlphaFoldDB" id="A0A0H3ABT5"/>
<dbReference type="GO" id="GO:0042597">
    <property type="term" value="C:periplasmic space"/>
    <property type="evidence" value="ECO:0007669"/>
    <property type="project" value="UniProtKB-SubCell"/>
</dbReference>
<dbReference type="PANTHER" id="PTHR30222:SF17">
    <property type="entry name" value="SPERMIDINE_PUTRESCINE-BINDING PERIPLASMIC PROTEIN"/>
    <property type="match status" value="1"/>
</dbReference>
<proteinExistence type="predicted"/>
<feature type="chain" id="PRO_5002604197" evidence="6">
    <location>
        <begin position="21"/>
        <end position="345"/>
    </location>
</feature>
<dbReference type="Pfam" id="PF13416">
    <property type="entry name" value="SBP_bac_8"/>
    <property type="match status" value="1"/>
</dbReference>
<sequence precursor="true">MQRLLATVVMLLLWTGVAVSAEPKVLNVFNWSEYVPQTVLDRFTKETGIKVVYTTYESNEAMYAKIKLLRGKGYDIVVPSTYFIDMMRKDGLLAKIDRAKLTNYANLDPRVLHQPFDPQNEFSVPYMWGNTGLMVNRKVVDPATISSWNDLFRPEFKGGVILSDDLRDTFGIALKALGYSVNSTSEAEIKAAYEWLLKLKPSVRVFDVTATKQAFIAEEVKGGMSWNGDAFIAMNENPDLAFVYPKEGLPLWVDSLAIPIGAEHKDNAHKFIDFLLRPDIAKLCVEEYNYSTPNLAAQKILDAKHAQSRATSPTDADLKNSEFTNGVGKALDVYEKYWEMLKTAD</sequence>
<dbReference type="Gene3D" id="3.40.190.10">
    <property type="entry name" value="Periplasmic binding protein-like II"/>
    <property type="match status" value="2"/>
</dbReference>
<dbReference type="EMBL" id="CP000527">
    <property type="protein sequence ID" value="ABM29878.1"/>
    <property type="molecule type" value="Genomic_DNA"/>
</dbReference>
<evidence type="ECO:0000256" key="1">
    <source>
        <dbReference type="ARBA" id="ARBA00004418"/>
    </source>
</evidence>
<dbReference type="RefSeq" id="WP_011793135.1">
    <property type="nucleotide sequence ID" value="NC_008751.1"/>
</dbReference>
<keyword evidence="4" id="KW-0574">Periplasm</keyword>
<comment type="subcellular location">
    <subcellularLocation>
        <location evidence="1">Periplasm</location>
    </subcellularLocation>
</comment>
<protein>
    <submittedName>
        <fullName evidence="7">Extracellular solute-binding protein, family 1</fullName>
    </submittedName>
</protein>
<dbReference type="PANTHER" id="PTHR30222">
    <property type="entry name" value="SPERMIDINE/PUTRESCINE-BINDING PERIPLASMIC PROTEIN"/>
    <property type="match status" value="1"/>
</dbReference>
<evidence type="ECO:0000256" key="2">
    <source>
        <dbReference type="ARBA" id="ARBA00022448"/>
    </source>
</evidence>
<dbReference type="PIRSF" id="PIRSF019574">
    <property type="entry name" value="Periplasmic_polyamine_BP"/>
    <property type="match status" value="1"/>
</dbReference>
<evidence type="ECO:0000313" key="8">
    <source>
        <dbReference type="Proteomes" id="UP000009173"/>
    </source>
</evidence>
<reference evidence="8" key="1">
    <citation type="journal article" date="2009" name="Environ. Microbiol.">
        <title>Contribution of mobile genetic elements to Desulfovibrio vulgaris genome plasticity.</title>
        <authorList>
            <person name="Walker C.B."/>
            <person name="Stolyar S."/>
            <person name="Chivian D."/>
            <person name="Pinel N."/>
            <person name="Gabster J.A."/>
            <person name="Dehal P.S."/>
            <person name="He Z."/>
            <person name="Yang Z.K."/>
            <person name="Yen H.C."/>
            <person name="Zhou J."/>
            <person name="Wall J.D."/>
            <person name="Hazen T.C."/>
            <person name="Arkin A.P."/>
            <person name="Stahl D.A."/>
        </authorList>
    </citation>
    <scope>NUCLEOTIDE SEQUENCE [LARGE SCALE GENOMIC DNA]</scope>
    <source>
        <strain evidence="8">DP4</strain>
    </source>
</reference>
<dbReference type="SUPFAM" id="SSF53850">
    <property type="entry name" value="Periplasmic binding protein-like II"/>
    <property type="match status" value="1"/>
</dbReference>
<dbReference type="KEGG" id="dvl:Dvul_2867"/>
<evidence type="ECO:0000313" key="7">
    <source>
        <dbReference type="EMBL" id="ABM29878.1"/>
    </source>
</evidence>
<evidence type="ECO:0000256" key="5">
    <source>
        <dbReference type="PIRSR" id="PIRSR019574-1"/>
    </source>
</evidence>
<keyword evidence="3 6" id="KW-0732">Signal</keyword>
<dbReference type="PRINTS" id="PR00909">
    <property type="entry name" value="SPERMDNBNDNG"/>
</dbReference>
<dbReference type="Proteomes" id="UP000009173">
    <property type="component" value="Chromosome"/>
</dbReference>
<dbReference type="InterPro" id="IPR001188">
    <property type="entry name" value="Sperm_putr-bd"/>
</dbReference>
<keyword evidence="2" id="KW-0813">Transport</keyword>